<keyword evidence="2" id="KW-1185">Reference proteome</keyword>
<comment type="caution">
    <text evidence="1">The sequence shown here is derived from an EMBL/GenBank/DDBJ whole genome shotgun (WGS) entry which is preliminary data.</text>
</comment>
<name>A0ABV4UF09_9RHOO</name>
<proteinExistence type="predicted"/>
<sequence>MLGYGAPVGEQDVAGDLFGEKMPGVIAFVAGEQGVPRRGDKRRVDVGGKKSPGVFEGGDAALRRQDAGRGFGACVLRGLGVLFEPFPGAEGAGFEAGSE</sequence>
<gene>
    <name evidence="1" type="ORF">ABCS64_06605</name>
</gene>
<reference evidence="2" key="1">
    <citation type="submission" date="2024-06" db="EMBL/GenBank/DDBJ databases">
        <title>Radixoralia hellwigii gen. nov., sp nov., isolated from a root canal in the human oral cavity.</title>
        <authorList>
            <person name="Bartsch S."/>
            <person name="Wittmer A."/>
            <person name="Schulz A.-K."/>
            <person name="Neumann-Schaal M."/>
            <person name="Wolf J."/>
            <person name="Gronow S."/>
            <person name="Tennert C."/>
            <person name="Haecker G."/>
            <person name="Cieplik F."/>
            <person name="Al-Ahmad A."/>
        </authorList>
    </citation>
    <scope>NUCLEOTIDE SEQUENCE [LARGE SCALE GENOMIC DNA]</scope>
    <source>
        <strain evidence="2">Wk13</strain>
    </source>
</reference>
<dbReference type="EMBL" id="JBEUWX010000002">
    <property type="protein sequence ID" value="MFA9949989.1"/>
    <property type="molecule type" value="Genomic_DNA"/>
</dbReference>
<evidence type="ECO:0000313" key="2">
    <source>
        <dbReference type="Proteomes" id="UP001574673"/>
    </source>
</evidence>
<organism evidence="1 2">
    <name type="scientific">Dentiradicibacter hellwigii</name>
    <dbReference type="NCBI Taxonomy" id="3149053"/>
    <lineage>
        <taxon>Bacteria</taxon>
        <taxon>Pseudomonadati</taxon>
        <taxon>Pseudomonadota</taxon>
        <taxon>Betaproteobacteria</taxon>
        <taxon>Rhodocyclales</taxon>
        <taxon>Rhodocyclaceae</taxon>
        <taxon>Dentiradicibacter</taxon>
    </lineage>
</organism>
<dbReference type="Proteomes" id="UP001574673">
    <property type="component" value="Unassembled WGS sequence"/>
</dbReference>
<protein>
    <submittedName>
        <fullName evidence="1">Uncharacterized protein</fullName>
    </submittedName>
</protein>
<evidence type="ECO:0000313" key="1">
    <source>
        <dbReference type="EMBL" id="MFA9949989.1"/>
    </source>
</evidence>
<accession>A0ABV4UF09</accession>